<keyword evidence="1" id="KW-0732">Signal</keyword>
<name>A0A7D4CAD5_9BACT</name>
<keyword evidence="3" id="KW-1185">Reference proteome</keyword>
<dbReference type="EMBL" id="CP041345">
    <property type="protein sequence ID" value="QKG80682.1"/>
    <property type="molecule type" value="Genomic_DNA"/>
</dbReference>
<sequence>MKRKSLFFTTVALLAIVLSSASRPKQVNANMPIDPFCPSVCMKNGKYCFCYREIPNTKPAGKTSTRPSDRR</sequence>
<gene>
    <name evidence="2" type="ORF">FHG85_10530</name>
</gene>
<dbReference type="AlphaFoldDB" id="A0A7D4CAD5"/>
<protein>
    <recommendedName>
        <fullName evidence="4">Secreted protein</fullName>
    </recommendedName>
</protein>
<evidence type="ECO:0000313" key="3">
    <source>
        <dbReference type="Proteomes" id="UP000500961"/>
    </source>
</evidence>
<accession>A0A7D4CAD5</accession>
<reference evidence="2 3" key="1">
    <citation type="submission" date="2019-07" db="EMBL/GenBank/DDBJ databases">
        <title>Thalassofilum flectens gen. nov., sp. nov., a novel moderate thermophilic anaerobe from a shallow sea hot spring in Kunashir Island (Russia), representing a new family in the order Bacteroidales, and proposal of Thalassofilacea fam. nov.</title>
        <authorList>
            <person name="Kochetkova T.V."/>
            <person name="Podosokorskaya O.A."/>
            <person name="Novikov A."/>
            <person name="Elcheninov A.G."/>
            <person name="Toshchakov S.V."/>
            <person name="Kublanov I.V."/>
        </authorList>
    </citation>
    <scope>NUCLEOTIDE SEQUENCE [LARGE SCALE GENOMIC DNA]</scope>
    <source>
        <strain evidence="2 3">38-H</strain>
    </source>
</reference>
<evidence type="ECO:0000256" key="1">
    <source>
        <dbReference type="SAM" id="SignalP"/>
    </source>
</evidence>
<proteinExistence type="predicted"/>
<feature type="signal peptide" evidence="1">
    <location>
        <begin position="1"/>
        <end position="29"/>
    </location>
</feature>
<organism evidence="2 3">
    <name type="scientific">Tenuifilum thalassicum</name>
    <dbReference type="NCBI Taxonomy" id="2590900"/>
    <lineage>
        <taxon>Bacteria</taxon>
        <taxon>Pseudomonadati</taxon>
        <taxon>Bacteroidota</taxon>
        <taxon>Bacteroidia</taxon>
        <taxon>Bacteroidales</taxon>
        <taxon>Tenuifilaceae</taxon>
        <taxon>Tenuifilum</taxon>
    </lineage>
</organism>
<dbReference type="RefSeq" id="WP_173075657.1">
    <property type="nucleotide sequence ID" value="NZ_CP041345.1"/>
</dbReference>
<dbReference type="Proteomes" id="UP000500961">
    <property type="component" value="Chromosome"/>
</dbReference>
<evidence type="ECO:0000313" key="2">
    <source>
        <dbReference type="EMBL" id="QKG80682.1"/>
    </source>
</evidence>
<evidence type="ECO:0008006" key="4">
    <source>
        <dbReference type="Google" id="ProtNLM"/>
    </source>
</evidence>
<feature type="chain" id="PRO_5029475181" description="Secreted protein" evidence="1">
    <location>
        <begin position="30"/>
        <end position="71"/>
    </location>
</feature>
<dbReference type="KEGG" id="ttz:FHG85_10530"/>